<evidence type="ECO:0000259" key="2">
    <source>
        <dbReference type="Pfam" id="PF13649"/>
    </source>
</evidence>
<dbReference type="CDD" id="cd02440">
    <property type="entry name" value="AdoMet_MTases"/>
    <property type="match status" value="1"/>
</dbReference>
<accession>A0A926F3M7</accession>
<dbReference type="GO" id="GO:0008168">
    <property type="term" value="F:methyltransferase activity"/>
    <property type="evidence" value="ECO:0007669"/>
    <property type="project" value="UniProtKB-KW"/>
</dbReference>
<evidence type="ECO:0000256" key="1">
    <source>
        <dbReference type="ARBA" id="ARBA00022679"/>
    </source>
</evidence>
<sequence length="245" mass="29623">MYDEFANLYDGLMSDFDYENWFNYLESIFYKYHKKPKRVLEMACGTGNLSHFFAEKGYKLTCFDLSEEMLSIAYKKLNRFKNVKLFRQNMIDFKFKDKFEAIVSICDSINYITDDNDLLGTFKNVYDHLEDGGIFTFDINSYYKLKNIIGNNTFIEDREDIFYTWQNFYEEETNICNFYLSFFYSEDGENFRRFDEEHRERAYKIQEIVKLLNQVGFSRIDIYEAFTFNSPNDETERINFIALKE</sequence>
<keyword evidence="1" id="KW-0808">Transferase</keyword>
<protein>
    <submittedName>
        <fullName evidence="3">Class I SAM-dependent methyltransferase</fullName>
    </submittedName>
</protein>
<comment type="caution">
    <text evidence="3">The sequence shown here is derived from an EMBL/GenBank/DDBJ whole genome shotgun (WGS) entry which is preliminary data.</text>
</comment>
<evidence type="ECO:0000313" key="4">
    <source>
        <dbReference type="Proteomes" id="UP000601522"/>
    </source>
</evidence>
<name>A0A926F3M7_9FIRM</name>
<dbReference type="Gene3D" id="2.20.25.110">
    <property type="entry name" value="S-adenosyl-L-methionine-dependent methyltransferases"/>
    <property type="match status" value="1"/>
</dbReference>
<dbReference type="PANTHER" id="PTHR43861">
    <property type="entry name" value="TRANS-ACONITATE 2-METHYLTRANSFERASE-RELATED"/>
    <property type="match status" value="1"/>
</dbReference>
<dbReference type="Pfam" id="PF13649">
    <property type="entry name" value="Methyltransf_25"/>
    <property type="match status" value="1"/>
</dbReference>
<reference evidence="3 4" key="1">
    <citation type="submission" date="2020-08" db="EMBL/GenBank/DDBJ databases">
        <title>Genome public.</title>
        <authorList>
            <person name="Liu C."/>
            <person name="Sun Q."/>
        </authorList>
    </citation>
    <scope>NUCLEOTIDE SEQUENCE [LARGE SCALE GENOMIC DNA]</scope>
    <source>
        <strain evidence="3 4">NSJ-26</strain>
    </source>
</reference>
<dbReference type="Proteomes" id="UP000601522">
    <property type="component" value="Unassembled WGS sequence"/>
</dbReference>
<dbReference type="AlphaFoldDB" id="A0A926F3M7"/>
<dbReference type="Gene3D" id="3.40.50.150">
    <property type="entry name" value="Vaccinia Virus protein VP39"/>
    <property type="match status" value="1"/>
</dbReference>
<dbReference type="EMBL" id="JACRTK010000004">
    <property type="protein sequence ID" value="MBC8591289.1"/>
    <property type="molecule type" value="Genomic_DNA"/>
</dbReference>
<gene>
    <name evidence="3" type="ORF">H8689_09230</name>
</gene>
<dbReference type="InterPro" id="IPR029063">
    <property type="entry name" value="SAM-dependent_MTases_sf"/>
</dbReference>
<proteinExistence type="predicted"/>
<dbReference type="InterPro" id="IPR041698">
    <property type="entry name" value="Methyltransf_25"/>
</dbReference>
<keyword evidence="4" id="KW-1185">Reference proteome</keyword>
<evidence type="ECO:0000313" key="3">
    <source>
        <dbReference type="EMBL" id="MBC8591289.1"/>
    </source>
</evidence>
<dbReference type="SUPFAM" id="SSF53335">
    <property type="entry name" value="S-adenosyl-L-methionine-dependent methyltransferases"/>
    <property type="match status" value="1"/>
</dbReference>
<dbReference type="GO" id="GO:0032259">
    <property type="term" value="P:methylation"/>
    <property type="evidence" value="ECO:0007669"/>
    <property type="project" value="UniProtKB-KW"/>
</dbReference>
<organism evidence="3 4">
    <name type="scientific">Wansuia hejianensis</name>
    <dbReference type="NCBI Taxonomy" id="2763667"/>
    <lineage>
        <taxon>Bacteria</taxon>
        <taxon>Bacillati</taxon>
        <taxon>Bacillota</taxon>
        <taxon>Clostridia</taxon>
        <taxon>Lachnospirales</taxon>
        <taxon>Lachnospiraceae</taxon>
        <taxon>Wansuia</taxon>
    </lineage>
</organism>
<feature type="domain" description="Methyltransferase" evidence="2">
    <location>
        <begin position="39"/>
        <end position="133"/>
    </location>
</feature>
<keyword evidence="3" id="KW-0489">Methyltransferase</keyword>